<organism evidence="1 2">
    <name type="scientific">Roseburia intestinalis L1-82</name>
    <dbReference type="NCBI Taxonomy" id="536231"/>
    <lineage>
        <taxon>Bacteria</taxon>
        <taxon>Bacillati</taxon>
        <taxon>Bacillota</taxon>
        <taxon>Clostridia</taxon>
        <taxon>Lachnospirales</taxon>
        <taxon>Lachnospiraceae</taxon>
        <taxon>Roseburia</taxon>
    </lineage>
</organism>
<proteinExistence type="predicted"/>
<evidence type="ECO:0000313" key="2">
    <source>
        <dbReference type="Proteomes" id="UP000004828"/>
    </source>
</evidence>
<dbReference type="EMBL" id="ABYJ02000127">
    <property type="protein sequence ID" value="EEV00390.1"/>
    <property type="molecule type" value="Genomic_DNA"/>
</dbReference>
<reference evidence="1 2" key="1">
    <citation type="submission" date="2009-08" db="EMBL/GenBank/DDBJ databases">
        <authorList>
            <person name="Weinstock G."/>
            <person name="Sodergren E."/>
            <person name="Clifton S."/>
            <person name="Fulton L."/>
            <person name="Fulton B."/>
            <person name="Courtney L."/>
            <person name="Fronick C."/>
            <person name="Harrison M."/>
            <person name="Strong C."/>
            <person name="Farmer C."/>
            <person name="Delahaunty K."/>
            <person name="Markovic C."/>
            <person name="Hall O."/>
            <person name="Minx P."/>
            <person name="Tomlinson C."/>
            <person name="Mitreva M."/>
            <person name="Nelson J."/>
            <person name="Hou S."/>
            <person name="Wollam A."/>
            <person name="Pepin K.H."/>
            <person name="Johnson M."/>
            <person name="Bhonagiri V."/>
            <person name="Nash W.E."/>
            <person name="Warren W."/>
            <person name="Chinwalla A."/>
            <person name="Mardis E.R."/>
            <person name="Wilson R.K."/>
        </authorList>
    </citation>
    <scope>NUCLEOTIDE SEQUENCE [LARGE SCALE GENOMIC DNA]</scope>
    <source>
        <strain evidence="1 2">L1-82</strain>
    </source>
</reference>
<protein>
    <submittedName>
        <fullName evidence="1">Uncharacterized protein</fullName>
    </submittedName>
</protein>
<name>C7GCR5_9FIRM</name>
<dbReference type="Proteomes" id="UP000004828">
    <property type="component" value="Unassembled WGS sequence"/>
</dbReference>
<evidence type="ECO:0000313" key="1">
    <source>
        <dbReference type="EMBL" id="EEV00390.1"/>
    </source>
</evidence>
<dbReference type="AlphaFoldDB" id="C7GCR5"/>
<dbReference type="HOGENOM" id="CLU_3239074_0_0_9"/>
<comment type="caution">
    <text evidence="1">The sequence shown here is derived from an EMBL/GenBank/DDBJ whole genome shotgun (WGS) entry which is preliminary data.</text>
</comment>
<sequence length="44" mass="5502">MKYRVLRFKNAFGKFLYRFVMVYFLGCLDKKSFINLCMKFSRYQ</sequence>
<gene>
    <name evidence="1" type="ORF">ROSINTL182_07710</name>
</gene>
<accession>C7GCR5</accession>